<feature type="binding site" evidence="12">
    <location>
        <position position="13"/>
    </location>
    <ligand>
        <name>UTP</name>
        <dbReference type="ChEBI" id="CHEBI:46398"/>
    </ligand>
</feature>
<dbReference type="CDD" id="cd03113">
    <property type="entry name" value="CTPS_N"/>
    <property type="match status" value="1"/>
</dbReference>
<dbReference type="NCBIfam" id="TIGR00337">
    <property type="entry name" value="PyrG"/>
    <property type="match status" value="1"/>
</dbReference>
<dbReference type="GO" id="GO:0005829">
    <property type="term" value="C:cytosol"/>
    <property type="evidence" value="ECO:0007669"/>
    <property type="project" value="TreeGrafter"/>
</dbReference>
<dbReference type="EMBL" id="QRAN01000004">
    <property type="protein sequence ID" value="RLQ22766.1"/>
    <property type="molecule type" value="Genomic_DNA"/>
</dbReference>
<evidence type="ECO:0000256" key="9">
    <source>
        <dbReference type="ARBA" id="ARBA00022975"/>
    </source>
</evidence>
<evidence type="ECO:0000256" key="1">
    <source>
        <dbReference type="ARBA" id="ARBA00005171"/>
    </source>
</evidence>
<feature type="domain" description="Glutamine amidotransferase" evidence="13">
    <location>
        <begin position="301"/>
        <end position="534"/>
    </location>
</feature>
<proteinExistence type="inferred from homology"/>
<name>A0A3L7DZT6_9GAMM</name>
<dbReference type="CDD" id="cd01746">
    <property type="entry name" value="GATase1_CTP_Synthase"/>
    <property type="match status" value="1"/>
</dbReference>
<dbReference type="GO" id="GO:0003883">
    <property type="term" value="F:CTP synthase activity"/>
    <property type="evidence" value="ECO:0007669"/>
    <property type="project" value="UniProtKB-UniRule"/>
</dbReference>
<comment type="function">
    <text evidence="11 12">Catalyzes the ATP-dependent amination of UTP to CTP with either L-glutamine or ammonia as the source of nitrogen. Regulates intracellular CTP levels through interactions with the four ribonucleotide triphosphates.</text>
</comment>
<comment type="miscellaneous">
    <text evidence="12">CTPSs have evolved a hybrid strategy for distinguishing between UTP and CTP. The overlapping regions of the product feedback inhibitory and substrate sites recognize a common feature in both compounds, the triphosphate moiety. To differentiate isosteric substrate and product pyrimidine rings, an additional pocket far from the expected kinase/ligase catalytic site, specifically recognizes the cytosine and ribose portions of the product inhibitor.</text>
</comment>
<reference evidence="15 16" key="1">
    <citation type="submission" date="2018-07" db="EMBL/GenBank/DDBJ databases">
        <title>Halioglobus sp. genome submission.</title>
        <authorList>
            <person name="Ye M.-Q."/>
            <person name="Du Z.-J."/>
        </authorList>
    </citation>
    <scope>NUCLEOTIDE SEQUENCE [LARGE SCALE GENOMIC DNA]</scope>
    <source>
        <strain evidence="15 16">U0301</strain>
    </source>
</reference>
<feature type="binding site" evidence="12">
    <location>
        <begin position="186"/>
        <end position="191"/>
    </location>
    <ligand>
        <name>UTP</name>
        <dbReference type="ChEBI" id="CHEBI:46398"/>
    </ligand>
</feature>
<dbReference type="NCBIfam" id="NF003792">
    <property type="entry name" value="PRK05380.1"/>
    <property type="match status" value="1"/>
</dbReference>
<keyword evidence="6 12" id="KW-0067">ATP-binding</keyword>
<keyword evidence="16" id="KW-1185">Reference proteome</keyword>
<comment type="activity regulation">
    <text evidence="12">Allosterically activated by GTP, when glutamine is the substrate; GTP has no effect on the reaction when ammonia is the substrate. The allosteric effector GTP functions by stabilizing the protein conformation that binds the tetrahedral intermediate(s) formed during glutamine hydrolysis. Inhibited by the product CTP, via allosteric rather than competitive inhibition.</text>
</comment>
<keyword evidence="5 12" id="KW-0547">Nucleotide-binding</keyword>
<dbReference type="Proteomes" id="UP000265509">
    <property type="component" value="Unassembled WGS sequence"/>
</dbReference>
<feature type="binding site" evidence="12">
    <location>
        <position position="71"/>
    </location>
    <ligand>
        <name>Mg(2+)</name>
        <dbReference type="ChEBI" id="CHEBI:18420"/>
    </ligand>
</feature>
<feature type="binding site" evidence="12">
    <location>
        <position position="71"/>
    </location>
    <ligand>
        <name>ATP</name>
        <dbReference type="ChEBI" id="CHEBI:30616"/>
    </ligand>
</feature>
<evidence type="ECO:0000313" key="15">
    <source>
        <dbReference type="EMBL" id="RLQ22766.1"/>
    </source>
</evidence>
<sequence length="546" mass="59884">MTRYVFVTGGVVSSLGKGIAAASLAAVLEARGLKVTLLKLDPYINIDPGTMSPFQHGEVFVTEDGAETDLDLGHYERFTHTTMKRSNNFTTGRVYNAVLRKERRGDYLGGTVQVIPHITDEIKRRVVLGAGDADIAVIEIGGTVGDIEGLPFLEAARQLKVEMGPGRALLMHLTLVPYIATAGEIKTKPTQHSVKELRALGLQPDILLCRCSVDIEESARKKISLFTNVEERAVIPLQDADSIYRIPGMLRGFGLDDFVVERFGIDCKPADLSEWDDVIEREFCETAGEVRVAMVGKYMDLLDAYKSLNEALAHAGLQTLTKVRIDHIDAEEIEEKGTAALEGVDAILVPGGFGDRGIEGKITAVRYARENNIPFLGICLGMHVALVEYARNVCGLEGAHSTEMDASTKHPIVGLITEWQNADGSTEQRDESSDMGGTMRLGAQPCHLEPGTRVREIYGVDTIEERHRHRYEVNNNYVDQLCAAGMKIGGWSADRSLVEMVELPDHPWFVACQFHPEFTSRPRGGHPLFTSYIRAAIDHAEAGATG</sequence>
<organism evidence="15 16">
    <name type="scientific">Seongchinamella sediminis</name>
    <dbReference type="NCBI Taxonomy" id="2283635"/>
    <lineage>
        <taxon>Bacteria</taxon>
        <taxon>Pseudomonadati</taxon>
        <taxon>Pseudomonadota</taxon>
        <taxon>Gammaproteobacteria</taxon>
        <taxon>Cellvibrionales</taxon>
        <taxon>Halieaceae</taxon>
        <taxon>Seongchinamella</taxon>
    </lineage>
</organism>
<dbReference type="InterPro" id="IPR017926">
    <property type="entry name" value="GATASE"/>
</dbReference>
<dbReference type="PROSITE" id="PS51273">
    <property type="entry name" value="GATASE_TYPE_1"/>
    <property type="match status" value="1"/>
</dbReference>
<evidence type="ECO:0000256" key="2">
    <source>
        <dbReference type="ARBA" id="ARBA00007533"/>
    </source>
</evidence>
<feature type="binding site" evidence="12">
    <location>
        <position position="222"/>
    </location>
    <ligand>
        <name>CTP</name>
        <dbReference type="ChEBI" id="CHEBI:37563"/>
        <note>allosteric inhibitor</note>
    </ligand>
</feature>
<dbReference type="InterPro" id="IPR027417">
    <property type="entry name" value="P-loop_NTPase"/>
</dbReference>
<evidence type="ECO:0000256" key="6">
    <source>
        <dbReference type="ARBA" id="ARBA00022840"/>
    </source>
</evidence>
<feature type="binding site" evidence="12">
    <location>
        <begin position="146"/>
        <end position="148"/>
    </location>
    <ligand>
        <name>CTP</name>
        <dbReference type="ChEBI" id="CHEBI:37563"/>
        <note>allosteric inhibitor</note>
    </ligand>
</feature>
<comment type="subunit">
    <text evidence="12">Homotetramer.</text>
</comment>
<comment type="catalytic activity">
    <reaction evidence="10 12">
        <text>UTP + L-glutamine + ATP + H2O = CTP + L-glutamate + ADP + phosphate + 2 H(+)</text>
        <dbReference type="Rhea" id="RHEA:26426"/>
        <dbReference type="ChEBI" id="CHEBI:15377"/>
        <dbReference type="ChEBI" id="CHEBI:15378"/>
        <dbReference type="ChEBI" id="CHEBI:29985"/>
        <dbReference type="ChEBI" id="CHEBI:30616"/>
        <dbReference type="ChEBI" id="CHEBI:37563"/>
        <dbReference type="ChEBI" id="CHEBI:43474"/>
        <dbReference type="ChEBI" id="CHEBI:46398"/>
        <dbReference type="ChEBI" id="CHEBI:58359"/>
        <dbReference type="ChEBI" id="CHEBI:456216"/>
        <dbReference type="EC" id="6.3.4.2"/>
    </reaction>
</comment>
<evidence type="ECO:0000256" key="7">
    <source>
        <dbReference type="ARBA" id="ARBA00022842"/>
    </source>
</evidence>
<dbReference type="GO" id="GO:0019856">
    <property type="term" value="P:pyrimidine nucleobase biosynthetic process"/>
    <property type="evidence" value="ECO:0007669"/>
    <property type="project" value="TreeGrafter"/>
</dbReference>
<dbReference type="InterPro" id="IPR004468">
    <property type="entry name" value="CTP_synthase"/>
</dbReference>
<feature type="binding site" evidence="12">
    <location>
        <position position="240"/>
    </location>
    <ligand>
        <name>ATP</name>
        <dbReference type="ChEBI" id="CHEBI:30616"/>
    </ligand>
</feature>
<dbReference type="AlphaFoldDB" id="A0A3L7DZT6"/>
<keyword evidence="9 12" id="KW-0665">Pyrimidine biosynthesis</keyword>
<feature type="active site" evidence="12">
    <location>
        <position position="515"/>
    </location>
</feature>
<dbReference type="GO" id="GO:0044210">
    <property type="term" value="P:'de novo' CTP biosynthetic process"/>
    <property type="evidence" value="ECO:0007669"/>
    <property type="project" value="UniProtKB-UniRule"/>
</dbReference>
<feature type="binding site" evidence="12">
    <location>
        <begin position="186"/>
        <end position="191"/>
    </location>
    <ligand>
        <name>CTP</name>
        <dbReference type="ChEBI" id="CHEBI:37563"/>
        <note>allosteric inhibitor</note>
    </ligand>
</feature>
<comment type="similarity">
    <text evidence="2 12">Belongs to the CTP synthase family.</text>
</comment>
<feature type="binding site" evidence="12">
    <location>
        <position position="352"/>
    </location>
    <ligand>
        <name>L-glutamine</name>
        <dbReference type="ChEBI" id="CHEBI:58359"/>
    </ligand>
</feature>
<accession>A0A3L7DZT6</accession>
<dbReference type="Pfam" id="PF00117">
    <property type="entry name" value="GATase"/>
    <property type="match status" value="1"/>
</dbReference>
<dbReference type="EC" id="6.3.4.2" evidence="12"/>
<dbReference type="GO" id="GO:0005524">
    <property type="term" value="F:ATP binding"/>
    <property type="evidence" value="ECO:0007669"/>
    <property type="project" value="UniProtKB-KW"/>
</dbReference>
<dbReference type="GO" id="GO:0046872">
    <property type="term" value="F:metal ion binding"/>
    <property type="evidence" value="ECO:0007669"/>
    <property type="project" value="UniProtKB-KW"/>
</dbReference>
<feature type="binding site" evidence="12">
    <location>
        <position position="222"/>
    </location>
    <ligand>
        <name>UTP</name>
        <dbReference type="ChEBI" id="CHEBI:46398"/>
    </ligand>
</feature>
<evidence type="ECO:0000259" key="13">
    <source>
        <dbReference type="Pfam" id="PF00117"/>
    </source>
</evidence>
<dbReference type="HAMAP" id="MF_01227">
    <property type="entry name" value="PyrG"/>
    <property type="match status" value="1"/>
</dbReference>
<dbReference type="OrthoDB" id="9801107at2"/>
<dbReference type="RefSeq" id="WP_117953072.1">
    <property type="nucleotide sequence ID" value="NZ_QRAN01000004.1"/>
</dbReference>
<protein>
    <recommendedName>
        <fullName evidence="12">CTP synthase</fullName>
        <ecNumber evidence="12">6.3.4.2</ecNumber>
    </recommendedName>
    <alternativeName>
        <fullName evidence="12">Cytidine 5'-triphosphate synthase</fullName>
    </alternativeName>
    <alternativeName>
        <fullName evidence="12">Cytidine triphosphate synthetase</fullName>
        <shortName evidence="12">CTP synthetase</shortName>
        <shortName evidence="12">CTPS</shortName>
    </alternativeName>
    <alternativeName>
        <fullName evidence="12">UTP--ammonia ligase</fullName>
    </alternativeName>
</protein>
<dbReference type="GO" id="GO:0004359">
    <property type="term" value="F:glutaminase activity"/>
    <property type="evidence" value="ECO:0007669"/>
    <property type="project" value="RHEA"/>
</dbReference>
<keyword evidence="4 12" id="KW-0479">Metal-binding</keyword>
<comment type="pathway">
    <text evidence="1 12">Pyrimidine metabolism; CTP biosynthesis via de novo pathway; CTP from UDP: step 2/2.</text>
</comment>
<evidence type="ECO:0000313" key="16">
    <source>
        <dbReference type="Proteomes" id="UP000265509"/>
    </source>
</evidence>
<dbReference type="InterPro" id="IPR017456">
    <property type="entry name" value="CTP_synthase_N"/>
</dbReference>
<dbReference type="SUPFAM" id="SSF52317">
    <property type="entry name" value="Class I glutamine amidotransferase-like"/>
    <property type="match status" value="1"/>
</dbReference>
<dbReference type="GO" id="GO:0042802">
    <property type="term" value="F:identical protein binding"/>
    <property type="evidence" value="ECO:0007669"/>
    <property type="project" value="TreeGrafter"/>
</dbReference>
<feature type="binding site" evidence="12">
    <location>
        <position position="470"/>
    </location>
    <ligand>
        <name>L-glutamine</name>
        <dbReference type="ChEBI" id="CHEBI:58359"/>
    </ligand>
</feature>
<feature type="binding site" evidence="12">
    <location>
        <position position="139"/>
    </location>
    <ligand>
        <name>Mg(2+)</name>
        <dbReference type="ChEBI" id="CHEBI:18420"/>
    </ligand>
</feature>
<dbReference type="Gene3D" id="3.40.50.300">
    <property type="entry name" value="P-loop containing nucleotide triphosphate hydrolases"/>
    <property type="match status" value="1"/>
</dbReference>
<evidence type="ECO:0000259" key="14">
    <source>
        <dbReference type="Pfam" id="PF06418"/>
    </source>
</evidence>
<comment type="catalytic activity">
    <reaction evidence="12">
        <text>L-glutamine + H2O = L-glutamate + NH4(+)</text>
        <dbReference type="Rhea" id="RHEA:15889"/>
        <dbReference type="ChEBI" id="CHEBI:15377"/>
        <dbReference type="ChEBI" id="CHEBI:28938"/>
        <dbReference type="ChEBI" id="CHEBI:29985"/>
        <dbReference type="ChEBI" id="CHEBI:58359"/>
    </reaction>
</comment>
<dbReference type="PANTHER" id="PTHR11550">
    <property type="entry name" value="CTP SYNTHASE"/>
    <property type="match status" value="1"/>
</dbReference>
<feature type="binding site" evidence="12">
    <location>
        <position position="403"/>
    </location>
    <ligand>
        <name>L-glutamine</name>
        <dbReference type="ChEBI" id="CHEBI:58359"/>
    </ligand>
</feature>
<comment type="caution">
    <text evidence="12">Lacks conserved residue(s) required for the propagation of feature annotation.</text>
</comment>
<feature type="binding site" evidence="12">
    <location>
        <begin position="14"/>
        <end position="19"/>
    </location>
    <ligand>
        <name>ATP</name>
        <dbReference type="ChEBI" id="CHEBI:30616"/>
    </ligand>
</feature>
<comment type="catalytic activity">
    <reaction evidence="12">
        <text>UTP + NH4(+) + ATP = CTP + ADP + phosphate + 2 H(+)</text>
        <dbReference type="Rhea" id="RHEA:16597"/>
        <dbReference type="ChEBI" id="CHEBI:15378"/>
        <dbReference type="ChEBI" id="CHEBI:28938"/>
        <dbReference type="ChEBI" id="CHEBI:30616"/>
        <dbReference type="ChEBI" id="CHEBI:37563"/>
        <dbReference type="ChEBI" id="CHEBI:43474"/>
        <dbReference type="ChEBI" id="CHEBI:46398"/>
        <dbReference type="ChEBI" id="CHEBI:456216"/>
    </reaction>
</comment>
<dbReference type="GO" id="GO:0097268">
    <property type="term" value="C:cytoophidium"/>
    <property type="evidence" value="ECO:0007669"/>
    <property type="project" value="UniProtKB-ARBA"/>
</dbReference>
<evidence type="ECO:0000256" key="5">
    <source>
        <dbReference type="ARBA" id="ARBA00022741"/>
    </source>
</evidence>
<keyword evidence="7 12" id="KW-0460">Magnesium</keyword>
<feature type="active site" evidence="12">
    <location>
        <position position="517"/>
    </location>
</feature>
<dbReference type="Pfam" id="PF06418">
    <property type="entry name" value="CTP_synth_N"/>
    <property type="match status" value="1"/>
</dbReference>
<evidence type="ECO:0000256" key="10">
    <source>
        <dbReference type="ARBA" id="ARBA00047781"/>
    </source>
</evidence>
<keyword evidence="8 12" id="KW-0315">Glutamine amidotransferase</keyword>
<dbReference type="InterPro" id="IPR029062">
    <property type="entry name" value="Class_I_gatase-like"/>
</dbReference>
<dbReference type="Gene3D" id="3.40.50.880">
    <property type="match status" value="1"/>
</dbReference>
<gene>
    <name evidence="12" type="primary">pyrG</name>
    <name evidence="15" type="ORF">DWB85_04780</name>
</gene>
<evidence type="ECO:0000256" key="8">
    <source>
        <dbReference type="ARBA" id="ARBA00022962"/>
    </source>
</evidence>
<keyword evidence="3 12" id="KW-0436">Ligase</keyword>
<comment type="caution">
    <text evidence="15">The sequence shown here is derived from an EMBL/GenBank/DDBJ whole genome shotgun (WGS) entry which is preliminary data.</text>
</comment>
<dbReference type="SUPFAM" id="SSF52540">
    <property type="entry name" value="P-loop containing nucleoside triphosphate hydrolases"/>
    <property type="match status" value="1"/>
</dbReference>
<feature type="binding site" evidence="12">
    <location>
        <position position="13"/>
    </location>
    <ligand>
        <name>CTP</name>
        <dbReference type="ChEBI" id="CHEBI:37563"/>
        <note>allosteric inhibitor</note>
    </ligand>
</feature>
<dbReference type="FunFam" id="3.40.50.300:FF:000009">
    <property type="entry name" value="CTP synthase"/>
    <property type="match status" value="1"/>
</dbReference>
<dbReference type="UniPathway" id="UPA00159">
    <property type="reaction ID" value="UER00277"/>
</dbReference>
<dbReference type="InterPro" id="IPR033828">
    <property type="entry name" value="GATase1_CTP_Synthase"/>
</dbReference>
<evidence type="ECO:0000256" key="11">
    <source>
        <dbReference type="ARBA" id="ARBA00059148"/>
    </source>
</evidence>
<feature type="region of interest" description="Amidoligase domain" evidence="12">
    <location>
        <begin position="1"/>
        <end position="265"/>
    </location>
</feature>
<evidence type="ECO:0000256" key="3">
    <source>
        <dbReference type="ARBA" id="ARBA00022598"/>
    </source>
</evidence>
<feature type="domain" description="CTP synthase N-terminal" evidence="14">
    <location>
        <begin position="3"/>
        <end position="264"/>
    </location>
</feature>
<evidence type="ECO:0000256" key="4">
    <source>
        <dbReference type="ARBA" id="ARBA00022723"/>
    </source>
</evidence>
<dbReference type="PANTHER" id="PTHR11550:SF0">
    <property type="entry name" value="CTP SYNTHASE-RELATED"/>
    <property type="match status" value="1"/>
</dbReference>
<dbReference type="FunFam" id="3.40.50.880:FF:000002">
    <property type="entry name" value="CTP synthase"/>
    <property type="match status" value="1"/>
</dbReference>
<feature type="binding site" evidence="12">
    <location>
        <begin position="380"/>
        <end position="383"/>
    </location>
    <ligand>
        <name>L-glutamine</name>
        <dbReference type="ChEBI" id="CHEBI:58359"/>
    </ligand>
</feature>
<feature type="active site" description="Nucleophile; for glutamine hydrolysis" evidence="12">
    <location>
        <position position="379"/>
    </location>
</feature>
<evidence type="ECO:0000256" key="12">
    <source>
        <dbReference type="HAMAP-Rule" id="MF_01227"/>
    </source>
</evidence>